<accession>A0A1T5AYP9</accession>
<dbReference type="RefSeq" id="WP_159446406.1">
    <property type="nucleotide sequence ID" value="NZ_FUYN01000002.1"/>
</dbReference>
<dbReference type="SUPFAM" id="SSF49265">
    <property type="entry name" value="Fibronectin type III"/>
    <property type="match status" value="1"/>
</dbReference>
<dbReference type="InterPro" id="IPR014756">
    <property type="entry name" value="Ig_E-set"/>
</dbReference>
<evidence type="ECO:0000313" key="2">
    <source>
        <dbReference type="EMBL" id="SKB40138.1"/>
    </source>
</evidence>
<evidence type="ECO:0000313" key="3">
    <source>
        <dbReference type="Proteomes" id="UP000243406"/>
    </source>
</evidence>
<dbReference type="CDD" id="cd00063">
    <property type="entry name" value="FN3"/>
    <property type="match status" value="1"/>
</dbReference>
<dbReference type="GO" id="GO:0017154">
    <property type="term" value="F:semaphorin receptor activity"/>
    <property type="evidence" value="ECO:0007669"/>
    <property type="project" value="InterPro"/>
</dbReference>
<feature type="domain" description="Fibronectin type-III" evidence="1">
    <location>
        <begin position="1750"/>
        <end position="1848"/>
    </location>
</feature>
<dbReference type="InterPro" id="IPR013783">
    <property type="entry name" value="Ig-like_fold"/>
</dbReference>
<dbReference type="PANTHER" id="PTHR22625:SF70">
    <property type="entry name" value="PLEXIN A, ISOFORM A"/>
    <property type="match status" value="1"/>
</dbReference>
<gene>
    <name evidence="2" type="ORF">SAMN02745120_1291</name>
</gene>
<dbReference type="PANTHER" id="PTHR22625">
    <property type="entry name" value="PLEXIN"/>
    <property type="match status" value="1"/>
</dbReference>
<dbReference type="CDD" id="cd00102">
    <property type="entry name" value="IPT"/>
    <property type="match status" value="1"/>
</dbReference>
<dbReference type="SUPFAM" id="SSF81296">
    <property type="entry name" value="E set domains"/>
    <property type="match status" value="1"/>
</dbReference>
<dbReference type="EMBL" id="FUYN01000002">
    <property type="protein sequence ID" value="SKB40138.1"/>
    <property type="molecule type" value="Genomic_DNA"/>
</dbReference>
<sequence>MITKYNSNTKNLSSRKSKSGRNKKSMISFILLFALLFTSIPMESFAATPTISINRFQFIQEVSGGKTKNKIEITGFNFVEYINNNPVDVVRNISIGNGTATTTMQDIIAAGGKVTITETLIRIEAPDTGPITLGMNTNGTSYITITARDQSAKVFETNVNQLPSVGGSFVESKLYAGQPVEIEGSGFTGVTDFMVAGASHTPGTPAGSGRLTVTATKLSIDALQKNILGAETSIILRKENTTTVSGQVDTIPVIFSVDYKNRVTVYDRLSGMDNLLVLPSEGPVSKSSLITVYAMDELGTTKLTNKFTDKMRIFLRKAEDNTIEIPLQNVELKYEKIGGVDTVVGITGYTPAIDSRKEVDKLYHAVIRDPANPLAEGIKKNAYTFVTGDPAPSIVGLYPGEGPSTGGTDVTIVGRNIINVASSGITKPQGVEFKAEQTPSREGNDTLVIDYDILGETASNKAMYGEKQIVDIQRKIKTKISLYTTPKELEIQYSKLNTESYGTAHYTTITEDGLVVTTPNANVDGPQAVILEIETIMELEDGTVISIPEGTRYSSFIYKEVEPRPVIQSVEPPYGYYYNVDAVEKPLMIRIKGSKFQAIKDPVTGEISYPEVKFKLPDGQSLPVKISKEPGDIKVLDKGAQIDGQFKTLGDTLVVSVLPDSALGDLKSLILKEALQPDGYRFLYGIVEVQNPQGGTNILSTEGVKFEFRHPDDVLGNTTAHSKQPIISQVLLNGNVPVQKLSSDKDNEVEIRFSTRAGLSDLSKVKVTIDGMDISNKISSRTNDGNQAVIKVVIPRGIVGKTRLQIILNEGLMDSYDITFDNLLGPEIKDITPNTGDAGTIAIIKRDTKANTIGFKPALSTSADEQERVGSRVLLNGQDINELFSGYSKDVDGKVIYQDSDIFTNFTDPSQPLSIPGKYIYVVDADTIYMKLPEAIDAGKYTIQIKNPDGSESTSAKIFTVIDSIAKTKIGTIDPGQDDETGGIITTITADTGTNFKGEIDVYFGSQKATVVGYNLDYTKAYVKVPPLTDFKFPTNPADIDKIQSFTVPVTVANKVNKSTDTKSDGFIYLNPNYTVKITKIYREGMSSTDQNANKVNVGDYIWIEGENFRGTTTDGKTVENLPIVMFGYTKVQAEDYDIMNIGTDRAELSRIKVKVPPKPINAANDGSVDILVQNYDGAKAIQPKGVIYGTGNPSIDEKTSILRARKTGERIEIFAKEVFKDGLIVAFGDRTYKKELGSNQKDFITNEKGELEQIVVRYIPGQTENIEVYYRDPSGALTLMEDATLLTTTSETVTGGKIALGNEPGITKIIGINWQNPDYHKATSAASNPDQLKTYNKEYMSIKTIQEGSNNYLEIRRALGKVESFKIDKLNNSVIGINTPFHDKIEKTTITLINSDGSSATAPFEFHGGLDAPVITDLEGSKDRNVMIDGAQQKVKVKTQDYTVDGTMKVLGKNFKDVQSVKIGTKEVKVESVSQDYTYMIVSVPKGTPEEVGQPLQVTVVTKEGNAFSSRTEPPVYFMYIAADSKPVIETVTPVVGPRTGGTLVTIKGKGFREKDEFGVISDNVDERITITVNGSMPAGLKSTVKNEQGEIVELKVIMPPSVTGKAKLQVINADGGTSEPKDFTYISQPKISQTEGSLFFNDTTTEVRLFGEDFQSGVKVVIGADQTKGKKPADASVSGMIGVTADGQNQEGHLVGGVEAADVKVTGTNQITFKMPDGIESLENTSIIIVNPDTGMSEPGQGNIKPPVPDVPDIEAIPGFERTMILRWKVDKDVLNAAEKFEIYVRERRSGDYTFVGDTKQDTTDQSYVIKGLKYDTTYDILVRVLNKYGEAEDFGSVRETTLKQNQDYKEKEKVDAVDKAVTNIETQGKQEVIGDTLYYTVGTRESTINLSNTTAKNKTKYVQIPVRDIKAGNKTITITDKDLSLTVSYSSLNTPELRNAPDDAVFRFKISAAEKQVEESLTRAIPRAYKKASNVYGIYFELAQPKLVTPIAMLAGSATININSPAYPKYHAVYIESADTFSILQSNIITQGGNYVLLTNK</sequence>
<dbReference type="PROSITE" id="PS50853">
    <property type="entry name" value="FN3"/>
    <property type="match status" value="1"/>
</dbReference>
<evidence type="ECO:0000259" key="1">
    <source>
        <dbReference type="PROSITE" id="PS50853"/>
    </source>
</evidence>
<dbReference type="InterPro" id="IPR002909">
    <property type="entry name" value="IPT_dom"/>
</dbReference>
<dbReference type="OrthoDB" id="1656124at2"/>
<dbReference type="InterPro" id="IPR036116">
    <property type="entry name" value="FN3_sf"/>
</dbReference>
<proteinExistence type="predicted"/>
<dbReference type="InterPro" id="IPR031148">
    <property type="entry name" value="Plexin"/>
</dbReference>
<dbReference type="Proteomes" id="UP000243406">
    <property type="component" value="Unassembled WGS sequence"/>
</dbReference>
<reference evidence="3" key="1">
    <citation type="submission" date="2017-02" db="EMBL/GenBank/DDBJ databases">
        <authorList>
            <person name="Varghese N."/>
            <person name="Submissions S."/>
        </authorList>
    </citation>
    <scope>NUCLEOTIDE SEQUENCE [LARGE SCALE GENOMIC DNA]</scope>
    <source>
        <strain evidence="3">ATCC 35199</strain>
    </source>
</reference>
<dbReference type="Pfam" id="PF01833">
    <property type="entry name" value="TIG"/>
    <property type="match status" value="1"/>
</dbReference>
<dbReference type="Gene3D" id="2.60.40.10">
    <property type="entry name" value="Immunoglobulins"/>
    <property type="match status" value="4"/>
</dbReference>
<organism evidence="2 3">
    <name type="scientific">Acetoanaerobium noterae</name>
    <dbReference type="NCBI Taxonomy" id="745369"/>
    <lineage>
        <taxon>Bacteria</taxon>
        <taxon>Bacillati</taxon>
        <taxon>Bacillota</taxon>
        <taxon>Clostridia</taxon>
        <taxon>Peptostreptococcales</taxon>
        <taxon>Filifactoraceae</taxon>
        <taxon>Acetoanaerobium</taxon>
    </lineage>
</organism>
<protein>
    <submittedName>
        <fullName evidence="2">IPT/TIG domain-containing protein</fullName>
    </submittedName>
</protein>
<dbReference type="InterPro" id="IPR003961">
    <property type="entry name" value="FN3_dom"/>
</dbReference>
<name>A0A1T5AYP9_9FIRM</name>
<keyword evidence="3" id="KW-1185">Reference proteome</keyword>
<dbReference type="SMART" id="SM00060">
    <property type="entry name" value="FN3"/>
    <property type="match status" value="1"/>
</dbReference>
<dbReference type="SMART" id="SM00429">
    <property type="entry name" value="IPT"/>
    <property type="match status" value="2"/>
</dbReference>